<accession>A0A5B7E9S4</accession>
<organism evidence="1 2">
    <name type="scientific">Portunus trituberculatus</name>
    <name type="common">Swimming crab</name>
    <name type="synonym">Neptunus trituberculatus</name>
    <dbReference type="NCBI Taxonomy" id="210409"/>
    <lineage>
        <taxon>Eukaryota</taxon>
        <taxon>Metazoa</taxon>
        <taxon>Ecdysozoa</taxon>
        <taxon>Arthropoda</taxon>
        <taxon>Crustacea</taxon>
        <taxon>Multicrustacea</taxon>
        <taxon>Malacostraca</taxon>
        <taxon>Eumalacostraca</taxon>
        <taxon>Eucarida</taxon>
        <taxon>Decapoda</taxon>
        <taxon>Pleocyemata</taxon>
        <taxon>Brachyura</taxon>
        <taxon>Eubrachyura</taxon>
        <taxon>Portunoidea</taxon>
        <taxon>Portunidae</taxon>
        <taxon>Portuninae</taxon>
        <taxon>Portunus</taxon>
    </lineage>
</organism>
<dbReference type="AlphaFoldDB" id="A0A5B7E9S4"/>
<keyword evidence="2" id="KW-1185">Reference proteome</keyword>
<comment type="caution">
    <text evidence="1">The sequence shown here is derived from an EMBL/GenBank/DDBJ whole genome shotgun (WGS) entry which is preliminary data.</text>
</comment>
<reference evidence="1 2" key="1">
    <citation type="submission" date="2019-05" db="EMBL/GenBank/DDBJ databases">
        <title>Another draft genome of Portunus trituberculatus and its Hox gene families provides insights of decapod evolution.</title>
        <authorList>
            <person name="Jeong J.-H."/>
            <person name="Song I."/>
            <person name="Kim S."/>
            <person name="Choi T."/>
            <person name="Kim D."/>
            <person name="Ryu S."/>
            <person name="Kim W."/>
        </authorList>
    </citation>
    <scope>NUCLEOTIDE SEQUENCE [LARGE SCALE GENOMIC DNA]</scope>
    <source>
        <tissue evidence="1">Muscle</tissue>
    </source>
</reference>
<gene>
    <name evidence="1" type="ORF">E2C01_024101</name>
</gene>
<name>A0A5B7E9S4_PORTR</name>
<evidence type="ECO:0000313" key="2">
    <source>
        <dbReference type="Proteomes" id="UP000324222"/>
    </source>
</evidence>
<dbReference type="EMBL" id="VSRR010002326">
    <property type="protein sequence ID" value="MPC30832.1"/>
    <property type="molecule type" value="Genomic_DNA"/>
</dbReference>
<dbReference type="Proteomes" id="UP000324222">
    <property type="component" value="Unassembled WGS sequence"/>
</dbReference>
<evidence type="ECO:0000313" key="1">
    <source>
        <dbReference type="EMBL" id="MPC30832.1"/>
    </source>
</evidence>
<protein>
    <submittedName>
        <fullName evidence="1">Uncharacterized protein</fullName>
    </submittedName>
</protein>
<sequence length="121" mass="13501">MKWSCTCSQEDNLTMLSCTSHTGRGREQAGYGALPPAGISHGSDRCRVSAPRTSHIPKVMHTARSHAKMLRVNYCEEATAEQTSDSLRAEHLVRRRISNALPLVKKYLKVVSCFHVCLLFD</sequence>
<proteinExistence type="predicted"/>